<proteinExistence type="predicted"/>
<dbReference type="EMBL" id="JABEYC010000600">
    <property type="protein sequence ID" value="KAF4975825.1"/>
    <property type="molecule type" value="Genomic_DNA"/>
</dbReference>
<name>A0A8H4UFS2_9HYPO</name>
<evidence type="ECO:0000313" key="2">
    <source>
        <dbReference type="Proteomes" id="UP000635477"/>
    </source>
</evidence>
<organism evidence="1 2">
    <name type="scientific">Fusarium zealandicum</name>
    <dbReference type="NCBI Taxonomy" id="1053134"/>
    <lineage>
        <taxon>Eukaryota</taxon>
        <taxon>Fungi</taxon>
        <taxon>Dikarya</taxon>
        <taxon>Ascomycota</taxon>
        <taxon>Pezizomycotina</taxon>
        <taxon>Sordariomycetes</taxon>
        <taxon>Hypocreomycetidae</taxon>
        <taxon>Hypocreales</taxon>
        <taxon>Nectriaceae</taxon>
        <taxon>Fusarium</taxon>
        <taxon>Fusarium staphyleae species complex</taxon>
    </lineage>
</organism>
<reference evidence="1" key="2">
    <citation type="submission" date="2020-05" db="EMBL/GenBank/DDBJ databases">
        <authorList>
            <person name="Kim H.-S."/>
            <person name="Proctor R.H."/>
            <person name="Brown D.W."/>
        </authorList>
    </citation>
    <scope>NUCLEOTIDE SEQUENCE</scope>
    <source>
        <strain evidence="1">NRRL 22465</strain>
    </source>
</reference>
<accession>A0A8H4UFS2</accession>
<dbReference type="AlphaFoldDB" id="A0A8H4UFS2"/>
<evidence type="ECO:0000313" key="1">
    <source>
        <dbReference type="EMBL" id="KAF4975825.1"/>
    </source>
</evidence>
<reference evidence="1" key="1">
    <citation type="journal article" date="2020" name="BMC Genomics">
        <title>Correction to: Identification and distribution of gene clusters required for synthesis of sphingolipid metabolism inhibitors in diverse species of the filamentous fungus Fusarium.</title>
        <authorList>
            <person name="Kim H.S."/>
            <person name="Lohmar J.M."/>
            <person name="Busman M."/>
            <person name="Brown D.W."/>
            <person name="Naumann T.A."/>
            <person name="Divon H.H."/>
            <person name="Lysoe E."/>
            <person name="Uhlig S."/>
            <person name="Proctor R.H."/>
        </authorList>
    </citation>
    <scope>NUCLEOTIDE SEQUENCE</scope>
    <source>
        <strain evidence="1">NRRL 22465</strain>
    </source>
</reference>
<protein>
    <submittedName>
        <fullName evidence="1">Uncharacterized protein</fullName>
    </submittedName>
</protein>
<keyword evidence="2" id="KW-1185">Reference proteome</keyword>
<dbReference type="Proteomes" id="UP000635477">
    <property type="component" value="Unassembled WGS sequence"/>
</dbReference>
<comment type="caution">
    <text evidence="1">The sequence shown here is derived from an EMBL/GenBank/DDBJ whole genome shotgun (WGS) entry which is preliminary data.</text>
</comment>
<sequence length="122" mass="12776">MAGAFSTSREPFSSIVVPRHRSVDPMALNLVAHRSGLIGRKPGASPKIEKLTDAMDLIGTVIPVIGVEKVLKPPRQDSPPAVRSLSTMGLKLLWDKTSFVALLLGSLACAQARGSGSSSSSP</sequence>
<gene>
    <name evidence="1" type="ORF">FZEAL_7444</name>
</gene>